<evidence type="ECO:0000313" key="3">
    <source>
        <dbReference type="Proteomes" id="UP001431532"/>
    </source>
</evidence>
<proteinExistence type="predicted"/>
<feature type="transmembrane region" description="Helical" evidence="1">
    <location>
        <begin position="6"/>
        <end position="26"/>
    </location>
</feature>
<feature type="transmembrane region" description="Helical" evidence="1">
    <location>
        <begin position="248"/>
        <end position="270"/>
    </location>
</feature>
<evidence type="ECO:0000313" key="2">
    <source>
        <dbReference type="EMBL" id="MDI6452411.1"/>
    </source>
</evidence>
<feature type="transmembrane region" description="Helical" evidence="1">
    <location>
        <begin position="143"/>
        <end position="161"/>
    </location>
</feature>
<feature type="transmembrane region" description="Helical" evidence="1">
    <location>
        <begin position="215"/>
        <end position="236"/>
    </location>
</feature>
<dbReference type="Proteomes" id="UP001431532">
    <property type="component" value="Unassembled WGS sequence"/>
</dbReference>
<keyword evidence="3" id="KW-1185">Reference proteome</keyword>
<dbReference type="AlphaFoldDB" id="A0AAW6U8N6"/>
<dbReference type="EMBL" id="JASCXW010000004">
    <property type="protein sequence ID" value="MDI6452411.1"/>
    <property type="molecule type" value="Genomic_DNA"/>
</dbReference>
<reference evidence="2" key="1">
    <citation type="submission" date="2023-05" db="EMBL/GenBank/DDBJ databases">
        <title>Mariniplasma microaerophilum sp. nov., a novel anaerobic mollicute isolated from terrestrial mud volcano, Taman Peninsula, Russia.</title>
        <authorList>
            <person name="Khomyakova M.A."/>
            <person name="Merkel A.Y."/>
            <person name="Slobodkin A.I."/>
        </authorList>
    </citation>
    <scope>NUCLEOTIDE SEQUENCE</scope>
    <source>
        <strain evidence="2">M4Ah</strain>
    </source>
</reference>
<organism evidence="2 3">
    <name type="scientific">Peloplasma aerotolerans</name>
    <dbReference type="NCBI Taxonomy" id="3044389"/>
    <lineage>
        <taxon>Bacteria</taxon>
        <taxon>Bacillati</taxon>
        <taxon>Mycoplasmatota</taxon>
        <taxon>Mollicutes</taxon>
        <taxon>Acholeplasmatales</taxon>
        <taxon>Acholeplasmataceae</taxon>
        <taxon>Peloplasma</taxon>
    </lineage>
</organism>
<keyword evidence="1" id="KW-0472">Membrane</keyword>
<dbReference type="Pfam" id="PF14808">
    <property type="entry name" value="TMEM164"/>
    <property type="match status" value="1"/>
</dbReference>
<dbReference type="RefSeq" id="WP_282838826.1">
    <property type="nucleotide sequence ID" value="NZ_JASCXW010000004.1"/>
</dbReference>
<accession>A0AAW6U8N6</accession>
<feature type="transmembrane region" description="Helical" evidence="1">
    <location>
        <begin position="73"/>
        <end position="91"/>
    </location>
</feature>
<protein>
    <recommendedName>
        <fullName evidence="4">YwaF family protein</fullName>
    </recommendedName>
</protein>
<keyword evidence="1" id="KW-0812">Transmembrane</keyword>
<feature type="transmembrane region" description="Helical" evidence="1">
    <location>
        <begin position="173"/>
        <end position="195"/>
    </location>
</feature>
<evidence type="ECO:0008006" key="4">
    <source>
        <dbReference type="Google" id="ProtNLM"/>
    </source>
</evidence>
<evidence type="ECO:0000256" key="1">
    <source>
        <dbReference type="SAM" id="Phobius"/>
    </source>
</evidence>
<comment type="caution">
    <text evidence="2">The sequence shown here is derived from an EMBL/GenBank/DDBJ whole genome shotgun (WGS) entry which is preliminary data.</text>
</comment>
<name>A0AAW6U8N6_9MOLU</name>
<keyword evidence="1" id="KW-1133">Transmembrane helix</keyword>
<feature type="transmembrane region" description="Helical" evidence="1">
    <location>
        <begin position="103"/>
        <end position="123"/>
    </location>
</feature>
<feature type="transmembrane region" description="Helical" evidence="1">
    <location>
        <begin position="38"/>
        <end position="61"/>
    </location>
</feature>
<sequence>MPTVQFGNLYYMIYIFAAFILIFISLRFLKYKSQKFRYWFLFGVLVLNFLIHIFKIFLPIYQDNVTYLITKVSFENVCAVSAITFPFLYFVKNKTVKDYMIMVGIASGIITFIFPVDAMSTWFNGQDLGVYRHAFNIENIRFYFSHFLIFLVPFLMMHYNMHELSVRRAYKAPLFLIFILIIIFINELIITLFGWVPKSELFDPSKRNPSFIFGVRGDLSGLGTMLRVFVPGIFLVNPWFAGDAFMPVLWLVFPAIFYGGLIALTFMLIYDTEETLYFLKLKMRLAQPEETEEVKR</sequence>
<gene>
    <name evidence="2" type="ORF">QJ521_02435</name>
</gene>